<comment type="caution">
    <text evidence="1">The sequence shown here is derived from an EMBL/GenBank/DDBJ whole genome shotgun (WGS) entry which is preliminary data.</text>
</comment>
<dbReference type="GeneID" id="37009207"/>
<dbReference type="AlphaFoldDB" id="A0A2V1AZU8"/>
<dbReference type="EMBL" id="PKFO01000011">
    <property type="protein sequence ID" value="PVH23587.1"/>
    <property type="molecule type" value="Genomic_DNA"/>
</dbReference>
<dbReference type="RefSeq" id="XP_025344527.1">
    <property type="nucleotide sequence ID" value="XM_025487511.1"/>
</dbReference>
<dbReference type="Proteomes" id="UP000244309">
    <property type="component" value="Unassembled WGS sequence"/>
</dbReference>
<accession>A0A2V1AZU8</accession>
<evidence type="ECO:0000313" key="2">
    <source>
        <dbReference type="Proteomes" id="UP000244309"/>
    </source>
</evidence>
<name>A0A2V1AZU8_9ASCO</name>
<dbReference type="VEuPathDB" id="FungiDB:CXQ85_003877"/>
<evidence type="ECO:0000313" key="1">
    <source>
        <dbReference type="EMBL" id="PVH23587.1"/>
    </source>
</evidence>
<reference evidence="1 2" key="1">
    <citation type="submission" date="2017-12" db="EMBL/GenBank/DDBJ databases">
        <title>Genome Sequence of a Multidrug-Resistant Candida haemulonii Isolate from a Patient with Chronic Leg Ulcers in Israel.</title>
        <authorList>
            <person name="Chow N.A."/>
            <person name="Gade L."/>
            <person name="Batra D."/>
            <person name="Rowe L.A."/>
            <person name="Ben-Ami R."/>
            <person name="Loparev V.N."/>
            <person name="Litvintseva A.P."/>
        </authorList>
    </citation>
    <scope>NUCLEOTIDE SEQUENCE [LARGE SCALE GENOMIC DNA]</scope>
    <source>
        <strain evidence="1 2">B11899</strain>
    </source>
</reference>
<keyword evidence="2" id="KW-1185">Reference proteome</keyword>
<gene>
    <name evidence="1" type="ORF">CXQ85_003877</name>
</gene>
<proteinExistence type="predicted"/>
<dbReference type="OrthoDB" id="4091104at2759"/>
<organism evidence="1 2">
    <name type="scientific">Candidozyma haemuli</name>
    <dbReference type="NCBI Taxonomy" id="45357"/>
    <lineage>
        <taxon>Eukaryota</taxon>
        <taxon>Fungi</taxon>
        <taxon>Dikarya</taxon>
        <taxon>Ascomycota</taxon>
        <taxon>Saccharomycotina</taxon>
        <taxon>Pichiomycetes</taxon>
        <taxon>Metschnikowiaceae</taxon>
        <taxon>Candidozyma</taxon>
    </lineage>
</organism>
<protein>
    <submittedName>
        <fullName evidence="1">Uncharacterized protein</fullName>
    </submittedName>
</protein>
<sequence>MSSWEDGWLVHFNKKHIPEVNVYPNVSVFNRKIYTFGEKGEVFIKFDYIDDTIASYDEVAYLDTKSCIFRVSQDDYIITVHVGDDYVVVGKLSDRYVQTNGLSKYDVVIRDIKDYNVVPLATLYDPKELKLDDFAECAKSRLGSRFESYINDIRDPSQ</sequence>